<evidence type="ECO:0000313" key="4">
    <source>
        <dbReference type="EMBL" id="ETM57054.1"/>
    </source>
</evidence>
<reference evidence="1" key="2">
    <citation type="submission" date="2013-11" db="EMBL/GenBank/DDBJ databases">
        <title>The Genome Sequence of Phytophthora parasitica CJ02B3.</title>
        <authorList>
            <consortium name="The Broad Institute Genomics Platform"/>
            <person name="Russ C."/>
            <person name="Tyler B."/>
            <person name="Panabieres F."/>
            <person name="Shan W."/>
            <person name="Tripathy S."/>
            <person name="Grunwald N."/>
            <person name="Machado M."/>
            <person name="Johnson C.S."/>
            <person name="Arredondo F."/>
            <person name="Hong C."/>
            <person name="Coffey M."/>
            <person name="Young S.K."/>
            <person name="Zeng Q."/>
            <person name="Gargeya S."/>
            <person name="Fitzgerald M."/>
            <person name="Abouelleil A."/>
            <person name="Alvarado L."/>
            <person name="Chapman S.B."/>
            <person name="Gainer-Dewar J."/>
            <person name="Goldberg J."/>
            <person name="Griggs A."/>
            <person name="Gujja S."/>
            <person name="Hansen M."/>
            <person name="Howarth C."/>
            <person name="Imamovic A."/>
            <person name="Ireland A."/>
            <person name="Larimer J."/>
            <person name="McCowan C."/>
            <person name="Murphy C."/>
            <person name="Pearson M."/>
            <person name="Poon T.W."/>
            <person name="Priest M."/>
            <person name="Roberts A."/>
            <person name="Saif S."/>
            <person name="Shea T."/>
            <person name="Sykes S."/>
            <person name="Wortman J."/>
            <person name="Nusbaum C."/>
            <person name="Birren B."/>
        </authorList>
    </citation>
    <scope>NUCLEOTIDE SEQUENCE [LARGE SCALE GENOMIC DNA]</scope>
    <source>
        <strain evidence="1">CJ02B3</strain>
    </source>
</reference>
<dbReference type="AlphaFoldDB" id="W2HS77"/>
<gene>
    <name evidence="4" type="ORF">L914_00064</name>
    <name evidence="1" type="ORF">L915_00074</name>
    <name evidence="2" type="ORF">L916_00071</name>
    <name evidence="3" type="ORF">L917_00062</name>
</gene>
<evidence type="ECO:0000313" key="3">
    <source>
        <dbReference type="EMBL" id="ETM03759.1"/>
    </source>
</evidence>
<evidence type="ECO:0000313" key="5">
    <source>
        <dbReference type="Proteomes" id="UP000053864"/>
    </source>
</evidence>
<reference evidence="4" key="4">
    <citation type="submission" date="2013-11" db="EMBL/GenBank/DDBJ databases">
        <title>The Genome Sequence of Phytophthora parasitica IAC_01/95.</title>
        <authorList>
            <consortium name="The Broad Institute Genomics Platform"/>
            <person name="Russ C."/>
            <person name="Tyler B."/>
            <person name="Panabieres F."/>
            <person name="Shan W."/>
            <person name="Tripathy S."/>
            <person name="Grunwald N."/>
            <person name="Machado M."/>
            <person name="Johnson C.S."/>
            <person name="Arredondo F."/>
            <person name="Hong C."/>
            <person name="Coffey M."/>
            <person name="Young S.K."/>
            <person name="Zeng Q."/>
            <person name="Gargeya S."/>
            <person name="Fitzgerald M."/>
            <person name="Abouelleil A."/>
            <person name="Alvarado L."/>
            <person name="Chapman S.B."/>
            <person name="Gainer-Dewar J."/>
            <person name="Goldberg J."/>
            <person name="Griggs A."/>
            <person name="Gujja S."/>
            <person name="Hansen M."/>
            <person name="Howarth C."/>
            <person name="Imamovic A."/>
            <person name="Ireland A."/>
            <person name="Larimer J."/>
            <person name="McCowan C."/>
            <person name="Murphy C."/>
            <person name="Pearson M."/>
            <person name="Poon T.W."/>
            <person name="Priest M."/>
            <person name="Roberts A."/>
            <person name="Saif S."/>
            <person name="Shea T."/>
            <person name="Sykes S."/>
            <person name="Wortman J."/>
            <person name="Nusbaum C."/>
            <person name="Birren B."/>
        </authorList>
    </citation>
    <scope>NUCLEOTIDE SEQUENCE [LARGE SCALE GENOMIC DNA]</scope>
    <source>
        <strain evidence="4">IAC_01/95</strain>
    </source>
</reference>
<dbReference type="SUPFAM" id="SSF52058">
    <property type="entry name" value="L domain-like"/>
    <property type="match status" value="2"/>
</dbReference>
<reference evidence="2 5" key="3">
    <citation type="submission" date="2013-11" db="EMBL/GenBank/DDBJ databases">
        <title>The Genome Sequence of Phytophthora parasitica CJ05E6.</title>
        <authorList>
            <consortium name="The Broad Institute Genomics Platform"/>
            <person name="Russ C."/>
            <person name="Tyler B."/>
            <person name="Panabieres F."/>
            <person name="Shan W."/>
            <person name="Tripathy S."/>
            <person name="Grunwald N."/>
            <person name="Machado M."/>
            <person name="Johnson C.S."/>
            <person name="Arredondo F."/>
            <person name="Hong C."/>
            <person name="Coffey M."/>
            <person name="Young S.K."/>
            <person name="Zeng Q."/>
            <person name="Gargeya S."/>
            <person name="Fitzgerald M."/>
            <person name="Abouelleil A."/>
            <person name="Alvarado L."/>
            <person name="Chapman S.B."/>
            <person name="Gainer-Dewar J."/>
            <person name="Goldberg J."/>
            <person name="Griggs A."/>
            <person name="Gujja S."/>
            <person name="Hansen M."/>
            <person name="Howarth C."/>
            <person name="Imamovic A."/>
            <person name="Ireland A."/>
            <person name="Larimer J."/>
            <person name="McCowan C."/>
            <person name="Murphy C."/>
            <person name="Pearson M."/>
            <person name="Poon T.W."/>
            <person name="Priest M."/>
            <person name="Roberts A."/>
            <person name="Saif S."/>
            <person name="Shea T."/>
            <person name="Sykes S."/>
            <person name="Wortman J."/>
            <person name="Nusbaum C."/>
            <person name="Birren B."/>
        </authorList>
    </citation>
    <scope>NUCLEOTIDE SEQUENCE [LARGE SCALE GENOMIC DNA]</scope>
    <source>
        <strain evidence="2 5">CJ05E6</strain>
    </source>
</reference>
<dbReference type="EMBL" id="KI670296">
    <property type="protein sequence ID" value="ETL50726.1"/>
    <property type="molecule type" value="Genomic_DNA"/>
</dbReference>
<dbReference type="EMBL" id="KI677115">
    <property type="protein sequence ID" value="ETM03759.1"/>
    <property type="molecule type" value="Genomic_DNA"/>
</dbReference>
<accession>W2HS77</accession>
<name>W2HS77_PHYNI</name>
<dbReference type="Proteomes" id="UP000054423">
    <property type="component" value="Unassembled WGS sequence"/>
</dbReference>
<protein>
    <submittedName>
        <fullName evidence="1">Uncharacterized protein</fullName>
    </submittedName>
</protein>
<dbReference type="Gene3D" id="3.80.10.10">
    <property type="entry name" value="Ribonuclease Inhibitor"/>
    <property type="match status" value="2"/>
</dbReference>
<dbReference type="InterPro" id="IPR032675">
    <property type="entry name" value="LRR_dom_sf"/>
</dbReference>
<dbReference type="PANTHER" id="PTHR12904">
    <property type="match status" value="1"/>
</dbReference>
<evidence type="ECO:0000313" key="1">
    <source>
        <dbReference type="EMBL" id="ETK97370.1"/>
    </source>
</evidence>
<reference evidence="3" key="1">
    <citation type="submission" date="2013-11" db="EMBL/GenBank/DDBJ databases">
        <title>The Genome Sequence of Phytophthora parasitica CHvinca01.</title>
        <authorList>
            <consortium name="The Broad Institute Genomics Platform"/>
            <person name="Russ C."/>
            <person name="Tyler B."/>
            <person name="Panabieres F."/>
            <person name="Shan W."/>
            <person name="Tripathy S."/>
            <person name="Grunwald N."/>
            <person name="Machado M."/>
            <person name="Johnson C.S."/>
            <person name="Arredondo F."/>
            <person name="Hong C."/>
            <person name="Coffey M."/>
            <person name="Young S.K."/>
            <person name="Zeng Q."/>
            <person name="Gargeya S."/>
            <person name="Fitzgerald M."/>
            <person name="Abouelleil A."/>
            <person name="Alvarado L."/>
            <person name="Chapman S.B."/>
            <person name="Gainer-Dewar J."/>
            <person name="Goldberg J."/>
            <person name="Griggs A."/>
            <person name="Gujja S."/>
            <person name="Hansen M."/>
            <person name="Howarth C."/>
            <person name="Imamovic A."/>
            <person name="Ireland A."/>
            <person name="Larimer J."/>
            <person name="McCowan C."/>
            <person name="Murphy C."/>
            <person name="Pearson M."/>
            <person name="Poon T.W."/>
            <person name="Priest M."/>
            <person name="Roberts A."/>
            <person name="Saif S."/>
            <person name="Shea T."/>
            <person name="Sykes S."/>
            <person name="Wortman J."/>
            <person name="Nusbaum C."/>
            <person name="Birren B."/>
        </authorList>
    </citation>
    <scope>NUCLEOTIDE SEQUENCE [LARGE SCALE GENOMIC DNA]</scope>
    <source>
        <strain evidence="3">CHvinca01</strain>
    </source>
</reference>
<organism evidence="1">
    <name type="scientific">Phytophthora nicotianae</name>
    <name type="common">Potato buckeye rot agent</name>
    <name type="synonym">Phytophthora parasitica</name>
    <dbReference type="NCBI Taxonomy" id="4792"/>
    <lineage>
        <taxon>Eukaryota</taxon>
        <taxon>Sar</taxon>
        <taxon>Stramenopiles</taxon>
        <taxon>Oomycota</taxon>
        <taxon>Peronosporomycetes</taxon>
        <taxon>Peronosporales</taxon>
        <taxon>Peronosporaceae</taxon>
        <taxon>Phytophthora</taxon>
    </lineage>
</organism>
<dbReference type="PANTHER" id="PTHR12904:SF23">
    <property type="entry name" value="PROTEIN ZER-1 HOMOLOG"/>
    <property type="match status" value="1"/>
</dbReference>
<dbReference type="InterPro" id="IPR051341">
    <property type="entry name" value="Zyg-11_UBL_adapter"/>
</dbReference>
<dbReference type="VEuPathDB" id="FungiDB:PPTG_00059"/>
<dbReference type="OrthoDB" id="6334211at2759"/>
<proteinExistence type="predicted"/>
<dbReference type="Proteomes" id="UP000053236">
    <property type="component" value="Unassembled WGS sequence"/>
</dbReference>
<evidence type="ECO:0000313" key="2">
    <source>
        <dbReference type="EMBL" id="ETL50726.1"/>
    </source>
</evidence>
<dbReference type="Proteomes" id="UP000053864">
    <property type="component" value="Unassembled WGS sequence"/>
</dbReference>
<dbReference type="Proteomes" id="UP000054532">
    <property type="component" value="Unassembled WGS sequence"/>
</dbReference>
<dbReference type="EMBL" id="KI683836">
    <property type="protein sequence ID" value="ETK97370.1"/>
    <property type="molecule type" value="Genomic_DNA"/>
</dbReference>
<sequence>DNIESLKMEHVLGDLDGKTDVLRFIVGFLSFRDWLCLSSCSRSLASSDLRRFVLSQGVLRVPPPPLTNKMDELPTADYYADSFLRHMKPEMLRCVTTIKVPRTGMHLLNLLRVLPALRSLRFWDYPYWTPEDDKPEEEEPAINVAAVLQLLPTLQELNVADADITLSELLEVVGQGPENKDIQPTGWNLRALDLAETDVVDLAPLVVLPHLQSLSVRRTNVASLAVLEALPELHALDVSETRVVEFSALKTLPHLETLDISKNWVTTDLSVLQHLTALRSLKVTNIGASDASELTLNCPDLEILHLQNTRLTDLEFVRGLSNLTYLDIRWTHVGDRRPLAALESLEHLLLDTRERGETATEMAELPVLPVNYEWLGSLHKLKKLRMYKHNYPDDIADVLQEEVEERGTTVVSTRGLTIPMTHRVPSSFLRFVSRQGALTSLELPPLTDYSPLTLMSSTLHHLRLQQWCADDLAQIAALGEMPALTRLSMSLPPTAQVMDLLPLEGFVQLTQLELLDVLFEDLSPLGALVNLEKLELSLLDRGKRQLARRHKDHQTTFEFLLQLTKLEELSLAGRVDFKDAALLSGMRKMRRLWLNATKIDDASPLASLTRLEMLELGLTPLTTVEGIPRLPELQSIWIPEAVECKPLRDATNFPRLHSIWHPDDYNCLWTDHKF</sequence>
<dbReference type="EMBL" id="KI690327">
    <property type="protein sequence ID" value="ETM57054.1"/>
    <property type="molecule type" value="Genomic_DNA"/>
</dbReference>
<feature type="non-terminal residue" evidence="1">
    <location>
        <position position="1"/>
    </location>
</feature>